<protein>
    <submittedName>
        <fullName evidence="1">Uncharacterized protein</fullName>
    </submittedName>
</protein>
<sequence>MIPSTAPVHGLVRCRFPKYEFVWRGFGTPVAFLKLQLDAVCQFDIPR</sequence>
<dbReference type="STRING" id="595434.RISK_005538"/>
<comment type="caution">
    <text evidence="1">The sequence shown here is derived from an EMBL/GenBank/DDBJ whole genome shotgun (WGS) entry which is preliminary data.</text>
</comment>
<dbReference type="PATRIC" id="fig|595434.4.peg.5258"/>
<gene>
    <name evidence="1" type="ORF">RISK_005538</name>
</gene>
<organism evidence="1 2">
    <name type="scientific">Rhodopirellula islandica</name>
    <dbReference type="NCBI Taxonomy" id="595434"/>
    <lineage>
        <taxon>Bacteria</taxon>
        <taxon>Pseudomonadati</taxon>
        <taxon>Planctomycetota</taxon>
        <taxon>Planctomycetia</taxon>
        <taxon>Pirellulales</taxon>
        <taxon>Pirellulaceae</taxon>
        <taxon>Rhodopirellula</taxon>
    </lineage>
</organism>
<dbReference type="AlphaFoldDB" id="A0A0J1B6X0"/>
<reference evidence="1" key="1">
    <citation type="submission" date="2015-05" db="EMBL/GenBank/DDBJ databases">
        <title>Permanent draft genome of Rhodopirellula islandicus K833.</title>
        <authorList>
            <person name="Kizina J."/>
            <person name="Richter M."/>
            <person name="Glockner F.O."/>
            <person name="Harder J."/>
        </authorList>
    </citation>
    <scope>NUCLEOTIDE SEQUENCE [LARGE SCALE GENOMIC DNA]</scope>
    <source>
        <strain evidence="1">K833</strain>
    </source>
</reference>
<keyword evidence="2" id="KW-1185">Reference proteome</keyword>
<accession>A0A0J1B6X0</accession>
<evidence type="ECO:0000313" key="1">
    <source>
        <dbReference type="EMBL" id="KLU02472.1"/>
    </source>
</evidence>
<name>A0A0J1B6X0_RHOIS</name>
<proteinExistence type="predicted"/>
<dbReference type="Proteomes" id="UP000036367">
    <property type="component" value="Unassembled WGS sequence"/>
</dbReference>
<dbReference type="EMBL" id="LECT01000044">
    <property type="protein sequence ID" value="KLU02472.1"/>
    <property type="molecule type" value="Genomic_DNA"/>
</dbReference>
<evidence type="ECO:0000313" key="2">
    <source>
        <dbReference type="Proteomes" id="UP000036367"/>
    </source>
</evidence>